<protein>
    <submittedName>
        <fullName evidence="4">Uncharacterized protein</fullName>
    </submittedName>
</protein>
<dbReference type="Proteomes" id="UP001055712">
    <property type="component" value="Unassembled WGS sequence"/>
</dbReference>
<keyword evidence="5" id="KW-1185">Reference proteome</keyword>
<reference evidence="4" key="1">
    <citation type="journal article" date="2019" name="Plant J.">
        <title>Chlorella vulgaris genome assembly and annotation reveals the molecular basis for metabolic acclimation to high light conditions.</title>
        <authorList>
            <person name="Cecchin M."/>
            <person name="Marcolungo L."/>
            <person name="Rossato M."/>
            <person name="Girolomoni L."/>
            <person name="Cosentino E."/>
            <person name="Cuine S."/>
            <person name="Li-Beisson Y."/>
            <person name="Delledonne M."/>
            <person name="Ballottari M."/>
        </authorList>
    </citation>
    <scope>NUCLEOTIDE SEQUENCE</scope>
    <source>
        <strain evidence="4">211/11P</strain>
    </source>
</reference>
<evidence type="ECO:0000313" key="5">
    <source>
        <dbReference type="Proteomes" id="UP001055712"/>
    </source>
</evidence>
<proteinExistence type="predicted"/>
<comment type="caution">
    <text evidence="4">The sequence shown here is derived from an EMBL/GenBank/DDBJ whole genome shotgun (WGS) entry which is preliminary data.</text>
</comment>
<keyword evidence="3" id="KW-0472">Membrane</keyword>
<dbReference type="InterPro" id="IPR011989">
    <property type="entry name" value="ARM-like"/>
</dbReference>
<dbReference type="PROSITE" id="PS50176">
    <property type="entry name" value="ARM_REPEAT"/>
    <property type="match status" value="1"/>
</dbReference>
<gene>
    <name evidence="4" type="ORF">D9Q98_003960</name>
</gene>
<feature type="repeat" description="ARM" evidence="1">
    <location>
        <begin position="240"/>
        <end position="282"/>
    </location>
</feature>
<organism evidence="4 5">
    <name type="scientific">Chlorella vulgaris</name>
    <name type="common">Green alga</name>
    <dbReference type="NCBI Taxonomy" id="3077"/>
    <lineage>
        <taxon>Eukaryota</taxon>
        <taxon>Viridiplantae</taxon>
        <taxon>Chlorophyta</taxon>
        <taxon>core chlorophytes</taxon>
        <taxon>Trebouxiophyceae</taxon>
        <taxon>Chlorellales</taxon>
        <taxon>Chlorellaceae</taxon>
        <taxon>Chlorella clade</taxon>
        <taxon>Chlorella</taxon>
    </lineage>
</organism>
<dbReference type="Pfam" id="PF00514">
    <property type="entry name" value="Arm"/>
    <property type="match status" value="3"/>
</dbReference>
<dbReference type="PANTHER" id="PTHR46710">
    <property type="entry name" value="ARM REPEAT PROTEIN INTERACTING WITH ABF2"/>
    <property type="match status" value="1"/>
</dbReference>
<evidence type="ECO:0000256" key="2">
    <source>
        <dbReference type="SAM" id="MobiDB-lite"/>
    </source>
</evidence>
<dbReference type="InterPro" id="IPR016024">
    <property type="entry name" value="ARM-type_fold"/>
</dbReference>
<feature type="compositionally biased region" description="Basic and acidic residues" evidence="2">
    <location>
        <begin position="472"/>
        <end position="482"/>
    </location>
</feature>
<dbReference type="Gene3D" id="1.25.10.10">
    <property type="entry name" value="Leucine-rich Repeat Variant"/>
    <property type="match status" value="2"/>
</dbReference>
<feature type="region of interest" description="Disordered" evidence="2">
    <location>
        <begin position="446"/>
        <end position="482"/>
    </location>
</feature>
<dbReference type="InterPro" id="IPR000225">
    <property type="entry name" value="Armadillo"/>
</dbReference>
<dbReference type="AlphaFoldDB" id="A0A9D4TR23"/>
<accession>A0A9D4TR23</accession>
<sequence>MVRGLLSLGLSALNPDLNRAIREILDQYVETLKEARDVVYKHLAAGSTMQLFKGYDDQEAFKKVEGAFQNVQSQLQTWLAIHIAGELKYLCTQQERPKGAPLLPSDAENKFDEMMRIISVEVTLCNDKKATALEALNVYICQNKDRQAYAAEAGAMSALMKLLGGHNAIIVQAGAAGTIRGMMHGNRDNQDLARDEGVVQALVTMLGSIDDTNGQKEAAWALFVLADGNPDNKAAAARENAVRALVPLLESSVSDVVDKATWALGELANGNAPNQNAFRTEGAFPKLKLLLDSRNGKIVSVAAWALGVIAMGNLENLAAAGDGIAALVRLLGRRDNVAQLNAARTIGQLVAGSDSNRKAANDAGAVDALRPLLQSGEPNVQDVAVATMSYLQGVQPITALRADDTGPAESSPGSSLPSARECVAFALGCVFALAVPILASLGRKGQHQRKPSQLLDSARAAASDVQQRAGRLAKEASKRIGR</sequence>
<dbReference type="InterPro" id="IPR044282">
    <property type="entry name" value="ABAP1/ARIA"/>
</dbReference>
<dbReference type="SUPFAM" id="SSF48371">
    <property type="entry name" value="ARM repeat"/>
    <property type="match status" value="1"/>
</dbReference>
<feature type="transmembrane region" description="Helical" evidence="3">
    <location>
        <begin position="423"/>
        <end position="442"/>
    </location>
</feature>
<dbReference type="EMBL" id="SIDB01000005">
    <property type="protein sequence ID" value="KAI3432404.1"/>
    <property type="molecule type" value="Genomic_DNA"/>
</dbReference>
<dbReference type="PANTHER" id="PTHR46710:SF1">
    <property type="entry name" value="ARM REPEAT PROTEIN INTERACTING WITH ABF2"/>
    <property type="match status" value="1"/>
</dbReference>
<keyword evidence="3" id="KW-0812">Transmembrane</keyword>
<keyword evidence="3" id="KW-1133">Transmembrane helix</keyword>
<evidence type="ECO:0000256" key="3">
    <source>
        <dbReference type="SAM" id="Phobius"/>
    </source>
</evidence>
<evidence type="ECO:0000313" key="4">
    <source>
        <dbReference type="EMBL" id="KAI3432404.1"/>
    </source>
</evidence>
<evidence type="ECO:0000256" key="1">
    <source>
        <dbReference type="PROSITE-ProRule" id="PRU00259"/>
    </source>
</evidence>
<reference evidence="4" key="2">
    <citation type="submission" date="2020-11" db="EMBL/GenBank/DDBJ databases">
        <authorList>
            <person name="Cecchin M."/>
            <person name="Marcolungo L."/>
            <person name="Rossato M."/>
            <person name="Girolomoni L."/>
            <person name="Cosentino E."/>
            <person name="Cuine S."/>
            <person name="Li-Beisson Y."/>
            <person name="Delledonne M."/>
            <person name="Ballottari M."/>
        </authorList>
    </citation>
    <scope>NUCLEOTIDE SEQUENCE</scope>
    <source>
        <strain evidence="4">211/11P</strain>
        <tissue evidence="4">Whole cell</tissue>
    </source>
</reference>
<dbReference type="SMART" id="SM00185">
    <property type="entry name" value="ARM"/>
    <property type="match status" value="6"/>
</dbReference>
<name>A0A9D4TR23_CHLVU</name>
<dbReference type="OrthoDB" id="206755at2759"/>